<sequence>MFSCQKHFSKVNPVQNDNNNNKIVVKKSKRASSSASDLSGDEEGAMTLEASLIVPIFLIVLLMLTSAGEILMIHQQISHGACEAAKRAAVNEYRIRQKKKSGSDLSGFSAKAAFLAAVNRKFLDHSALIGGSAGAAAACRLTLTSKGEYIVSVRYYIRKTMPFLSTHTVSYEQSVRQKSMTGYVPDGDELKKGYVYITPHEAVYHKDLSCTHLSLDISVDEDVEKYRNKRTQYKPCDKCTKHEKGDFSCVYIAKEGESYHTDLGCSGLKRTVKQVDLSTLKGMRPCTRCAKQGDT</sequence>
<dbReference type="EMBL" id="CYXY01000001">
    <property type="protein sequence ID" value="CUM72804.1"/>
    <property type="molecule type" value="Genomic_DNA"/>
</dbReference>
<feature type="region of interest" description="Disordered" evidence="1">
    <location>
        <begin position="1"/>
        <end position="28"/>
    </location>
</feature>
<keyword evidence="2" id="KW-0812">Transmembrane</keyword>
<protein>
    <recommendedName>
        <fullName evidence="5">Pilus assembly protein</fullName>
    </recommendedName>
</protein>
<proteinExistence type="predicted"/>
<feature type="transmembrane region" description="Helical" evidence="2">
    <location>
        <begin position="52"/>
        <end position="71"/>
    </location>
</feature>
<organism evidence="3 4">
    <name type="scientific">Anaerostipes hadrus</name>
    <dbReference type="NCBI Taxonomy" id="649756"/>
    <lineage>
        <taxon>Bacteria</taxon>
        <taxon>Bacillati</taxon>
        <taxon>Bacillota</taxon>
        <taxon>Clostridia</taxon>
        <taxon>Lachnospirales</taxon>
        <taxon>Lachnospiraceae</taxon>
        <taxon>Anaerostipes</taxon>
    </lineage>
</organism>
<reference evidence="3 4" key="1">
    <citation type="submission" date="2015-09" db="EMBL/GenBank/DDBJ databases">
        <authorList>
            <consortium name="Pathogen Informatics"/>
        </authorList>
    </citation>
    <scope>NUCLEOTIDE SEQUENCE [LARGE SCALE GENOMIC DNA]</scope>
    <source>
        <strain evidence="3 4">2789STDY5834959</strain>
    </source>
</reference>
<dbReference type="Proteomes" id="UP000095553">
    <property type="component" value="Unassembled WGS sequence"/>
</dbReference>
<name>A0A173R454_ANAHA</name>
<accession>A0A173R454</accession>
<dbReference type="RefSeq" id="WP_242855247.1">
    <property type="nucleotide sequence ID" value="NZ_CYXY01000001.1"/>
</dbReference>
<evidence type="ECO:0008006" key="5">
    <source>
        <dbReference type="Google" id="ProtNLM"/>
    </source>
</evidence>
<evidence type="ECO:0000256" key="1">
    <source>
        <dbReference type="SAM" id="MobiDB-lite"/>
    </source>
</evidence>
<evidence type="ECO:0000313" key="4">
    <source>
        <dbReference type="Proteomes" id="UP000095553"/>
    </source>
</evidence>
<dbReference type="AlphaFoldDB" id="A0A173R454"/>
<keyword evidence="2" id="KW-1133">Transmembrane helix</keyword>
<gene>
    <name evidence="3" type="ORF">ERS852571_00231</name>
</gene>
<feature type="compositionally biased region" description="Low complexity" evidence="1">
    <location>
        <begin position="10"/>
        <end position="23"/>
    </location>
</feature>
<evidence type="ECO:0000256" key="2">
    <source>
        <dbReference type="SAM" id="Phobius"/>
    </source>
</evidence>
<evidence type="ECO:0000313" key="3">
    <source>
        <dbReference type="EMBL" id="CUM72804.1"/>
    </source>
</evidence>
<keyword evidence="2" id="KW-0472">Membrane</keyword>